<dbReference type="Pfam" id="PF18907">
    <property type="entry name" value="DUF5662"/>
    <property type="match status" value="1"/>
</dbReference>
<accession>A0A173RV00</accession>
<protein>
    <recommendedName>
        <fullName evidence="5">Catalase</fullName>
    </recommendedName>
</protein>
<evidence type="ECO:0000313" key="4">
    <source>
        <dbReference type="Proteomes" id="UP000095564"/>
    </source>
</evidence>
<evidence type="ECO:0000313" key="2">
    <source>
        <dbReference type="EMBL" id="CUP26062.1"/>
    </source>
</evidence>
<evidence type="ECO:0000313" key="1">
    <source>
        <dbReference type="EMBL" id="CUM81964.1"/>
    </source>
</evidence>
<sequence length="197" mass="22952">MHFIGHFKTITRHKILVAKGCFKLGLYYQGIMHDMSKYSPTEFLVGVKYYQGTASPNNAERMEKGISMSWLHHKGRNKHHFEYWIDYSIDKDHPGLVGMKIPKKYMAEMFVDRVSAGKIYNGDEFDQKSPLEYFEHGIGASIMCEASRDYLLNLLRMYAEKGEKYTFAYLKNDLKNDMSGYDKISPFQQCKKNIKIG</sequence>
<dbReference type="RefSeq" id="WP_055072408.1">
    <property type="nucleotide sequence ID" value="NZ_BAABXM010000001.1"/>
</dbReference>
<gene>
    <name evidence="2" type="ORF">ERS852520_00954</name>
    <name evidence="1" type="ORF">ERS852571_00753</name>
</gene>
<organism evidence="1 3">
    <name type="scientific">Anaerostipes hadrus</name>
    <dbReference type="NCBI Taxonomy" id="649756"/>
    <lineage>
        <taxon>Bacteria</taxon>
        <taxon>Bacillati</taxon>
        <taxon>Bacillota</taxon>
        <taxon>Clostridia</taxon>
        <taxon>Lachnospirales</taxon>
        <taxon>Lachnospiraceae</taxon>
        <taxon>Anaerostipes</taxon>
    </lineage>
</organism>
<evidence type="ECO:0000313" key="3">
    <source>
        <dbReference type="Proteomes" id="UP000095553"/>
    </source>
</evidence>
<reference evidence="3 4" key="1">
    <citation type="submission" date="2015-09" db="EMBL/GenBank/DDBJ databases">
        <authorList>
            <consortium name="Pathogen Informatics"/>
        </authorList>
    </citation>
    <scope>NUCLEOTIDE SEQUENCE [LARGE SCALE GENOMIC DNA]</scope>
    <source>
        <strain evidence="2 4">2789STDY5834908</strain>
        <strain evidence="1 3">2789STDY5834959</strain>
    </source>
</reference>
<evidence type="ECO:0008006" key="5">
    <source>
        <dbReference type="Google" id="ProtNLM"/>
    </source>
</evidence>
<dbReference type="Proteomes" id="UP000095564">
    <property type="component" value="Unassembled WGS sequence"/>
</dbReference>
<name>A0A173RV00_ANAHA</name>
<dbReference type="Proteomes" id="UP000095553">
    <property type="component" value="Unassembled WGS sequence"/>
</dbReference>
<dbReference type="InterPro" id="IPR043721">
    <property type="entry name" value="DUF5662"/>
</dbReference>
<dbReference type="EMBL" id="CZAU01000007">
    <property type="protein sequence ID" value="CUP26062.1"/>
    <property type="molecule type" value="Genomic_DNA"/>
</dbReference>
<dbReference type="OrthoDB" id="9784470at2"/>
<dbReference type="AlphaFoldDB" id="A0A173RV00"/>
<proteinExistence type="predicted"/>
<dbReference type="EMBL" id="CYXY01000004">
    <property type="protein sequence ID" value="CUM81964.1"/>
    <property type="molecule type" value="Genomic_DNA"/>
</dbReference>